<dbReference type="OrthoDB" id="6133115at2759"/>
<sequence>MSASPSQPPMPPPTLPATAEEAASISTYGILPSYGLSPRGMALVPPYNTRVFAAQGSVINFTGSAIVNAANEGCISGGGVDGAVSDKGGDALHRARLALPIVRKPSVRCPTGDAKMTIGGELLCEWCIHAVGPNYRYVADDDEGDLLLYMAYHASMREARKKACRTLAFSLLSAGIFRGRRALRTVLAIGVLAVHAALYEGLSDVFLVGFTHSECETLTSVIDELLVQPDAEDSRKQLLSQLSPQLQELHQRALDDTLDPPPPPPPQIGYMIAAMAATAMHQAKACVPS</sequence>
<evidence type="ECO:0000259" key="1">
    <source>
        <dbReference type="PROSITE" id="PS51154"/>
    </source>
</evidence>
<reference evidence="3" key="1">
    <citation type="journal article" date="2015" name="PLoS Genet.">
        <title>Genome Sequence and Transcriptome Analyses of Chrysochromulina tobin: Metabolic Tools for Enhanced Algal Fitness in the Prominent Order Prymnesiales (Haptophyceae).</title>
        <authorList>
            <person name="Hovde B.T."/>
            <person name="Deodato C.R."/>
            <person name="Hunsperger H.M."/>
            <person name="Ryken S.A."/>
            <person name="Yost W."/>
            <person name="Jha R.K."/>
            <person name="Patterson J."/>
            <person name="Monnat R.J. Jr."/>
            <person name="Barlow S.B."/>
            <person name="Starkenburg S.R."/>
            <person name="Cattolico R.A."/>
        </authorList>
    </citation>
    <scope>NUCLEOTIDE SEQUENCE</scope>
    <source>
        <strain evidence="3">CCMP291</strain>
    </source>
</reference>
<gene>
    <name evidence="2" type="ORF">Ctob_005742</name>
</gene>
<comment type="caution">
    <text evidence="2">The sequence shown here is derived from an EMBL/GenBank/DDBJ whole genome shotgun (WGS) entry which is preliminary data.</text>
</comment>
<dbReference type="Pfam" id="PF01661">
    <property type="entry name" value="Macro"/>
    <property type="match status" value="1"/>
</dbReference>
<keyword evidence="3" id="KW-1185">Reference proteome</keyword>
<dbReference type="InterPro" id="IPR002589">
    <property type="entry name" value="Macro_dom"/>
</dbReference>
<protein>
    <submittedName>
        <fullName evidence="2">C-terminal domain of histone macro h2a1 like protein</fullName>
    </submittedName>
</protein>
<name>A0A0M0J9N5_9EUKA</name>
<dbReference type="InterPro" id="IPR043472">
    <property type="entry name" value="Macro_dom-like"/>
</dbReference>
<organism evidence="2 3">
    <name type="scientific">Chrysochromulina tobinii</name>
    <dbReference type="NCBI Taxonomy" id="1460289"/>
    <lineage>
        <taxon>Eukaryota</taxon>
        <taxon>Haptista</taxon>
        <taxon>Haptophyta</taxon>
        <taxon>Prymnesiophyceae</taxon>
        <taxon>Prymnesiales</taxon>
        <taxon>Chrysochromulinaceae</taxon>
        <taxon>Chrysochromulina</taxon>
    </lineage>
</organism>
<dbReference type="PANTHER" id="PTHR11106:SF27">
    <property type="entry name" value="MACRO DOMAIN-CONTAINING PROTEIN"/>
    <property type="match status" value="1"/>
</dbReference>
<dbReference type="PANTHER" id="PTHR11106">
    <property type="entry name" value="GANGLIOSIDE INDUCED DIFFERENTIATION ASSOCIATED PROTEIN 2-RELATED"/>
    <property type="match status" value="1"/>
</dbReference>
<dbReference type="SUPFAM" id="SSF52949">
    <property type="entry name" value="Macro domain-like"/>
    <property type="match status" value="1"/>
</dbReference>
<evidence type="ECO:0000313" key="2">
    <source>
        <dbReference type="EMBL" id="KOO23047.1"/>
    </source>
</evidence>
<dbReference type="SMART" id="SM00506">
    <property type="entry name" value="A1pp"/>
    <property type="match status" value="1"/>
</dbReference>
<accession>A0A0M0J9N5</accession>
<proteinExistence type="predicted"/>
<dbReference type="Proteomes" id="UP000037460">
    <property type="component" value="Unassembled WGS sequence"/>
</dbReference>
<dbReference type="Gene3D" id="3.40.220.10">
    <property type="entry name" value="Leucine Aminopeptidase, subunit E, domain 1"/>
    <property type="match status" value="1"/>
</dbReference>
<evidence type="ECO:0000313" key="3">
    <source>
        <dbReference type="Proteomes" id="UP000037460"/>
    </source>
</evidence>
<feature type="domain" description="Macro" evidence="1">
    <location>
        <begin position="38"/>
        <end position="226"/>
    </location>
</feature>
<dbReference type="AlphaFoldDB" id="A0A0M0J9N5"/>
<dbReference type="PROSITE" id="PS51154">
    <property type="entry name" value="MACRO"/>
    <property type="match status" value="1"/>
</dbReference>
<dbReference type="EMBL" id="JWZX01003225">
    <property type="protein sequence ID" value="KOO23047.1"/>
    <property type="molecule type" value="Genomic_DNA"/>
</dbReference>